<comment type="caution">
    <text evidence="2">The sequence shown here is derived from an EMBL/GenBank/DDBJ whole genome shotgun (WGS) entry which is preliminary data.</text>
</comment>
<dbReference type="Proteomes" id="UP001140949">
    <property type="component" value="Unassembled WGS sequence"/>
</dbReference>
<evidence type="ECO:0000256" key="1">
    <source>
        <dbReference type="SAM" id="MobiDB-lite"/>
    </source>
</evidence>
<organism evidence="2 3">
    <name type="scientific">Iris pallida</name>
    <name type="common">Sweet iris</name>
    <dbReference type="NCBI Taxonomy" id="29817"/>
    <lineage>
        <taxon>Eukaryota</taxon>
        <taxon>Viridiplantae</taxon>
        <taxon>Streptophyta</taxon>
        <taxon>Embryophyta</taxon>
        <taxon>Tracheophyta</taxon>
        <taxon>Spermatophyta</taxon>
        <taxon>Magnoliopsida</taxon>
        <taxon>Liliopsida</taxon>
        <taxon>Asparagales</taxon>
        <taxon>Iridaceae</taxon>
        <taxon>Iridoideae</taxon>
        <taxon>Irideae</taxon>
        <taxon>Iris</taxon>
    </lineage>
</organism>
<proteinExistence type="predicted"/>
<dbReference type="AlphaFoldDB" id="A0AAX6HER0"/>
<accession>A0AAX6HER0</accession>
<dbReference type="EMBL" id="JANAVB010009998">
    <property type="protein sequence ID" value="KAJ6839506.1"/>
    <property type="molecule type" value="Genomic_DNA"/>
</dbReference>
<feature type="compositionally biased region" description="Low complexity" evidence="1">
    <location>
        <begin position="33"/>
        <end position="49"/>
    </location>
</feature>
<feature type="region of interest" description="Disordered" evidence="1">
    <location>
        <begin position="23"/>
        <end position="49"/>
    </location>
</feature>
<evidence type="ECO:0000313" key="3">
    <source>
        <dbReference type="Proteomes" id="UP001140949"/>
    </source>
</evidence>
<reference evidence="2" key="1">
    <citation type="journal article" date="2023" name="GigaByte">
        <title>Genome assembly of the bearded iris, Iris pallida Lam.</title>
        <authorList>
            <person name="Bruccoleri R.E."/>
            <person name="Oakeley E.J."/>
            <person name="Faust A.M.E."/>
            <person name="Altorfer M."/>
            <person name="Dessus-Babus S."/>
            <person name="Burckhardt D."/>
            <person name="Oertli M."/>
            <person name="Naumann U."/>
            <person name="Petersen F."/>
            <person name="Wong J."/>
        </authorList>
    </citation>
    <scope>NUCLEOTIDE SEQUENCE</scope>
    <source>
        <strain evidence="2">GSM-AAB239-AS_SAM_17_03QT</strain>
    </source>
</reference>
<sequence>MGGITSSIAARFAFFPPTPASYQLAGDPDTDGAPSIPEISAFSSSCSSPSQHDVLRVRTRKGHDVVAVHVRNARATDHAALLPRQRGRPRPDVPAPRRSQRLVHPMRSSIFPTGSSCGSLVKKSTYDCG</sequence>
<gene>
    <name evidence="2" type="ORF">M6B38_313975</name>
</gene>
<keyword evidence="3" id="KW-1185">Reference proteome</keyword>
<protein>
    <submittedName>
        <fullName evidence="2">Protein ABHD17B-like</fullName>
    </submittedName>
</protein>
<evidence type="ECO:0000313" key="2">
    <source>
        <dbReference type="EMBL" id="KAJ6839506.1"/>
    </source>
</evidence>
<reference evidence="2" key="2">
    <citation type="submission" date="2023-04" db="EMBL/GenBank/DDBJ databases">
        <authorList>
            <person name="Bruccoleri R.E."/>
            <person name="Oakeley E.J."/>
            <person name="Faust A.-M."/>
            <person name="Dessus-Babus S."/>
            <person name="Altorfer M."/>
            <person name="Burckhardt D."/>
            <person name="Oertli M."/>
            <person name="Naumann U."/>
            <person name="Petersen F."/>
            <person name="Wong J."/>
        </authorList>
    </citation>
    <scope>NUCLEOTIDE SEQUENCE</scope>
    <source>
        <strain evidence="2">GSM-AAB239-AS_SAM_17_03QT</strain>
        <tissue evidence="2">Leaf</tissue>
    </source>
</reference>
<name>A0AAX6HER0_IRIPA</name>